<proteinExistence type="predicted"/>
<dbReference type="EMBL" id="JBEPMJ010000030">
    <property type="protein sequence ID" value="MET3751865.1"/>
    <property type="molecule type" value="Genomic_DNA"/>
</dbReference>
<dbReference type="PANTHER" id="PTHR43404:SF2">
    <property type="entry name" value="LIPOPOLYSACCHARIDE CHOLINEPHOSPHOTRANSFERASE LICD"/>
    <property type="match status" value="1"/>
</dbReference>
<accession>A0ABV2M5X3</accession>
<evidence type="ECO:0000313" key="2">
    <source>
        <dbReference type="EMBL" id="MET3751865.1"/>
    </source>
</evidence>
<dbReference type="PANTHER" id="PTHR43404">
    <property type="entry name" value="LIPOPOLYSACCHARIDE CHOLINEPHOSPHOTRANSFERASE LICD"/>
    <property type="match status" value="1"/>
</dbReference>
<dbReference type="EC" id="2.7.8.-" evidence="2"/>
<keyword evidence="3" id="KW-1185">Reference proteome</keyword>
<comment type="caution">
    <text evidence="2">The sequence shown here is derived from an EMBL/GenBank/DDBJ whole genome shotgun (WGS) entry which is preliminary data.</text>
</comment>
<name>A0ABV2M5X3_9FIRM</name>
<organism evidence="2 3">
    <name type="scientific">Blautia caecimuris</name>
    <dbReference type="NCBI Taxonomy" id="1796615"/>
    <lineage>
        <taxon>Bacteria</taxon>
        <taxon>Bacillati</taxon>
        <taxon>Bacillota</taxon>
        <taxon>Clostridia</taxon>
        <taxon>Lachnospirales</taxon>
        <taxon>Lachnospiraceae</taxon>
        <taxon>Blautia</taxon>
    </lineage>
</organism>
<dbReference type="Pfam" id="PF04991">
    <property type="entry name" value="LicD"/>
    <property type="match status" value="1"/>
</dbReference>
<protein>
    <submittedName>
        <fullName evidence="2">Lipopolysaccharide cholinephosphotransferase</fullName>
        <ecNumber evidence="2">2.7.8.-</ecNumber>
    </submittedName>
</protein>
<dbReference type="InterPro" id="IPR007074">
    <property type="entry name" value="LicD/FKTN/FKRP_NTP_transf"/>
</dbReference>
<gene>
    <name evidence="2" type="ORF">ABID24_003127</name>
</gene>
<sequence>MDAKELEKLHMLQLKIVREIKRICIEYNIKFFLDWGSMLGAVRHQGFIPWDDDMDIGMLASDYKKFLEVAPQALGKEFFIDYYPQNPQCGIVYAKVCLKNTIYMEGLSANDMENAIFVDIFPYFFRAEGIRARKIEDVKLIVLSQIFMAQSGMKVWIYSHGLSKIKFIPIRMCSKLFDKKTIYKKIQKIYTKHKEGSYLGVLGGTACEYAYSYPYDCFDEIIEVMFGDDYFPIPKRYDEILKINYGNYMALPPENKRTMHDIFKLDFGPYND</sequence>
<dbReference type="RefSeq" id="WP_257465370.1">
    <property type="nucleotide sequence ID" value="NZ_BAABXP010000002.1"/>
</dbReference>
<evidence type="ECO:0000259" key="1">
    <source>
        <dbReference type="Pfam" id="PF04991"/>
    </source>
</evidence>
<feature type="domain" description="LicD/FKTN/FKRP nucleotidyltransferase" evidence="1">
    <location>
        <begin position="24"/>
        <end position="246"/>
    </location>
</feature>
<reference evidence="2 3" key="1">
    <citation type="submission" date="2024-06" db="EMBL/GenBank/DDBJ databases">
        <title>Genomic Encyclopedia of Type Strains, Phase IV (KMG-IV): sequencing the most valuable type-strain genomes for metagenomic binning, comparative biology and taxonomic classification.</title>
        <authorList>
            <person name="Goeker M."/>
        </authorList>
    </citation>
    <scope>NUCLEOTIDE SEQUENCE [LARGE SCALE GENOMIC DNA]</scope>
    <source>
        <strain evidence="2 3">DSM 29492</strain>
    </source>
</reference>
<dbReference type="Proteomes" id="UP001549106">
    <property type="component" value="Unassembled WGS sequence"/>
</dbReference>
<dbReference type="InterPro" id="IPR052942">
    <property type="entry name" value="LPS_cholinephosphotransferase"/>
</dbReference>
<evidence type="ECO:0000313" key="3">
    <source>
        <dbReference type="Proteomes" id="UP001549106"/>
    </source>
</evidence>
<dbReference type="GO" id="GO:0016740">
    <property type="term" value="F:transferase activity"/>
    <property type="evidence" value="ECO:0007669"/>
    <property type="project" value="UniProtKB-KW"/>
</dbReference>
<keyword evidence="2" id="KW-0808">Transferase</keyword>